<dbReference type="AlphaFoldDB" id="A0A0A9TH66"/>
<dbReference type="EMBL" id="GBRH01281598">
    <property type="protein sequence ID" value="JAD16297.1"/>
    <property type="molecule type" value="Transcribed_RNA"/>
</dbReference>
<name>A0A0A9TH66_ARUDO</name>
<sequence length="65" mass="7061">MPPSLLWTRIMKLISIFTSARCFPLVAFDLMATATRAQLAHATGNKRGNAAHGPFVHLFGLALLP</sequence>
<proteinExistence type="predicted"/>
<protein>
    <submittedName>
        <fullName evidence="1">Uncharacterized protein</fullName>
    </submittedName>
</protein>
<reference evidence="1" key="1">
    <citation type="submission" date="2014-09" db="EMBL/GenBank/DDBJ databases">
        <authorList>
            <person name="Magalhaes I.L.F."/>
            <person name="Oliveira U."/>
            <person name="Santos F.R."/>
            <person name="Vidigal T.H.D.A."/>
            <person name="Brescovit A.D."/>
            <person name="Santos A.J."/>
        </authorList>
    </citation>
    <scope>NUCLEOTIDE SEQUENCE</scope>
    <source>
        <tissue evidence="1">Shoot tissue taken approximately 20 cm above the soil surface</tissue>
    </source>
</reference>
<accession>A0A0A9TH66</accession>
<organism evidence="1">
    <name type="scientific">Arundo donax</name>
    <name type="common">Giant reed</name>
    <name type="synonym">Donax arundinaceus</name>
    <dbReference type="NCBI Taxonomy" id="35708"/>
    <lineage>
        <taxon>Eukaryota</taxon>
        <taxon>Viridiplantae</taxon>
        <taxon>Streptophyta</taxon>
        <taxon>Embryophyta</taxon>
        <taxon>Tracheophyta</taxon>
        <taxon>Spermatophyta</taxon>
        <taxon>Magnoliopsida</taxon>
        <taxon>Liliopsida</taxon>
        <taxon>Poales</taxon>
        <taxon>Poaceae</taxon>
        <taxon>PACMAD clade</taxon>
        <taxon>Arundinoideae</taxon>
        <taxon>Arundineae</taxon>
        <taxon>Arundo</taxon>
    </lineage>
</organism>
<reference evidence="1" key="2">
    <citation type="journal article" date="2015" name="Data Brief">
        <title>Shoot transcriptome of the giant reed, Arundo donax.</title>
        <authorList>
            <person name="Barrero R.A."/>
            <person name="Guerrero F.D."/>
            <person name="Moolhuijzen P."/>
            <person name="Goolsby J.A."/>
            <person name="Tidwell J."/>
            <person name="Bellgard S.E."/>
            <person name="Bellgard M.I."/>
        </authorList>
    </citation>
    <scope>NUCLEOTIDE SEQUENCE</scope>
    <source>
        <tissue evidence="1">Shoot tissue taken approximately 20 cm above the soil surface</tissue>
    </source>
</reference>
<evidence type="ECO:0000313" key="1">
    <source>
        <dbReference type="EMBL" id="JAD16297.1"/>
    </source>
</evidence>